<keyword evidence="2" id="KW-0378">Hydrolase</keyword>
<dbReference type="SUPFAM" id="SSF52768">
    <property type="entry name" value="Arginase/deacetylase"/>
    <property type="match status" value="1"/>
</dbReference>
<accession>A0AA48RF64</accession>
<dbReference type="CDD" id="cd11599">
    <property type="entry name" value="HDAC_classII_2"/>
    <property type="match status" value="1"/>
</dbReference>
<dbReference type="EMBL" id="OY288114">
    <property type="protein sequence ID" value="CAJ0880801.1"/>
    <property type="molecule type" value="Genomic_DNA"/>
</dbReference>
<sequence>MGENRPNKIWDAASRGRLSVGLVKTLLFTHASGLLHEMGPGHPERPDRLRAIERELEAEAFQFLTRVEAPLAPIEALKRVHPESYLAALEEAQPREAYAALDSDTVMCPRTLEAVWRSAGGAVAAVDEVMRGEADTAFVATRPPGHHAGVRNPMGFCFVNNVAIAARHAQATHGAERVAIVDFDVHHGNGTQDIFWSDGSVLFCSTHQAPFYPGTGGPNETGECGTIVNAPLRAGAAGDAFHEALAERILPRLLDFGPDLILISAGFDAHERDPLGGLRLTEQDFSEATKRLMDIADRKCGGRIVSLLEGGYDLEGLSRSVAAHVKALMGA</sequence>
<dbReference type="PRINTS" id="PR01270">
    <property type="entry name" value="HDASUPER"/>
</dbReference>
<feature type="domain" description="Histone deacetylase" evidence="1">
    <location>
        <begin position="42"/>
        <end position="328"/>
    </location>
</feature>
<dbReference type="AlphaFoldDB" id="A0AA48RF64"/>
<protein>
    <submittedName>
        <fullName evidence="2">Histone deacetylase-like amidohydrolase</fullName>
        <ecNumber evidence="2">3.5.1.-</ecNumber>
    </submittedName>
</protein>
<dbReference type="InterPro" id="IPR023696">
    <property type="entry name" value="Ureohydrolase_dom_sf"/>
</dbReference>
<organism evidence="2">
    <name type="scientific">freshwater sediment metagenome</name>
    <dbReference type="NCBI Taxonomy" id="556182"/>
    <lineage>
        <taxon>unclassified sequences</taxon>
        <taxon>metagenomes</taxon>
        <taxon>ecological metagenomes</taxon>
    </lineage>
</organism>
<dbReference type="Gene3D" id="3.40.800.20">
    <property type="entry name" value="Histone deacetylase domain"/>
    <property type="match status" value="1"/>
</dbReference>
<dbReference type="PANTHER" id="PTHR10625">
    <property type="entry name" value="HISTONE DEACETYLASE HDAC1-RELATED"/>
    <property type="match status" value="1"/>
</dbReference>
<dbReference type="InterPro" id="IPR000286">
    <property type="entry name" value="HDACs"/>
</dbReference>
<dbReference type="GO" id="GO:0016787">
    <property type="term" value="F:hydrolase activity"/>
    <property type="evidence" value="ECO:0007669"/>
    <property type="project" value="UniProtKB-KW"/>
</dbReference>
<name>A0AA48RF64_9ZZZZ</name>
<dbReference type="EC" id="3.5.1.-" evidence="2"/>
<dbReference type="InterPro" id="IPR037138">
    <property type="entry name" value="His_deacetylse_dom_sf"/>
</dbReference>
<dbReference type="GO" id="GO:0004407">
    <property type="term" value="F:histone deacetylase activity"/>
    <property type="evidence" value="ECO:0007669"/>
    <property type="project" value="TreeGrafter"/>
</dbReference>
<evidence type="ECO:0000313" key="2">
    <source>
        <dbReference type="EMBL" id="CAJ0880801.1"/>
    </source>
</evidence>
<reference evidence="2" key="1">
    <citation type="submission" date="2023-07" db="EMBL/GenBank/DDBJ databases">
        <authorList>
            <person name="Pelsma A.J. K."/>
        </authorList>
    </citation>
    <scope>NUCLEOTIDE SEQUENCE</scope>
</reference>
<proteinExistence type="predicted"/>
<dbReference type="PANTHER" id="PTHR10625:SF10">
    <property type="entry name" value="HISTONE DEACETYLASE HDAC1"/>
    <property type="match status" value="1"/>
</dbReference>
<gene>
    <name evidence="2" type="ORF">AMST5_03188</name>
</gene>
<evidence type="ECO:0000259" key="1">
    <source>
        <dbReference type="Pfam" id="PF00850"/>
    </source>
</evidence>
<dbReference type="InterPro" id="IPR023801">
    <property type="entry name" value="His_deacetylse_dom"/>
</dbReference>
<dbReference type="GO" id="GO:0040029">
    <property type="term" value="P:epigenetic regulation of gene expression"/>
    <property type="evidence" value="ECO:0007669"/>
    <property type="project" value="TreeGrafter"/>
</dbReference>
<dbReference type="Pfam" id="PF00850">
    <property type="entry name" value="Hist_deacetyl"/>
    <property type="match status" value="1"/>
</dbReference>